<dbReference type="InterPro" id="IPR001841">
    <property type="entry name" value="Znf_RING"/>
</dbReference>
<sequence>MNTFYADKLKYDMLTIRVLSEHNRYYFTRNTKMDISMALEKATNLQKYLKNKVDEENDYENKCAICLEPLTNKSIVKTSCNHTFCLSCIEQNKKHNKNTGKLCTICRKNIF</sequence>
<dbReference type="PANTHER" id="PTHR12109">
    <property type="entry name" value="RING FINGER PROTEIN 141-RELATED"/>
    <property type="match status" value="1"/>
</dbReference>
<dbReference type="GO" id="GO:0008270">
    <property type="term" value="F:zinc ion binding"/>
    <property type="evidence" value="ECO:0007669"/>
    <property type="project" value="UniProtKB-KW"/>
</dbReference>
<keyword evidence="1" id="KW-0479">Metal-binding</keyword>
<dbReference type="InterPro" id="IPR027370">
    <property type="entry name" value="Znf-RING_euk"/>
</dbReference>
<evidence type="ECO:0000259" key="4">
    <source>
        <dbReference type="PROSITE" id="PS50089"/>
    </source>
</evidence>
<dbReference type="Pfam" id="PF13445">
    <property type="entry name" value="zf-RING_UBOX"/>
    <property type="match status" value="1"/>
</dbReference>
<evidence type="ECO:0000256" key="1">
    <source>
        <dbReference type="ARBA" id="ARBA00022723"/>
    </source>
</evidence>
<dbReference type="PROSITE" id="PS50089">
    <property type="entry name" value="ZF_RING_2"/>
    <property type="match status" value="1"/>
</dbReference>
<dbReference type="InterPro" id="IPR047126">
    <property type="entry name" value="RNF141-like"/>
</dbReference>
<evidence type="ECO:0000313" key="5">
    <source>
        <dbReference type="EMBL" id="QHT99343.1"/>
    </source>
</evidence>
<protein>
    <recommendedName>
        <fullName evidence="4">RING-type domain-containing protein</fullName>
    </recommendedName>
</protein>
<organism evidence="5">
    <name type="scientific">viral metagenome</name>
    <dbReference type="NCBI Taxonomy" id="1070528"/>
    <lineage>
        <taxon>unclassified sequences</taxon>
        <taxon>metagenomes</taxon>
        <taxon>organismal metagenomes</taxon>
    </lineage>
</organism>
<dbReference type="GO" id="GO:0051865">
    <property type="term" value="P:protein autoubiquitination"/>
    <property type="evidence" value="ECO:0007669"/>
    <property type="project" value="TreeGrafter"/>
</dbReference>
<dbReference type="EMBL" id="MN740307">
    <property type="protein sequence ID" value="QHT99343.1"/>
    <property type="molecule type" value="Genomic_DNA"/>
</dbReference>
<dbReference type="AlphaFoldDB" id="A0A6C0J6U2"/>
<name>A0A6C0J6U2_9ZZZZ</name>
<keyword evidence="2" id="KW-0863">Zinc-finger</keyword>
<dbReference type="SMART" id="SM00184">
    <property type="entry name" value="RING"/>
    <property type="match status" value="1"/>
</dbReference>
<keyword evidence="3" id="KW-0862">Zinc</keyword>
<accession>A0A6C0J6U2</accession>
<dbReference type="PANTHER" id="PTHR12109:SF3">
    <property type="entry name" value="RING FINGER PROTEIN 141"/>
    <property type="match status" value="1"/>
</dbReference>
<dbReference type="SUPFAM" id="SSF57850">
    <property type="entry name" value="RING/U-box"/>
    <property type="match status" value="1"/>
</dbReference>
<evidence type="ECO:0000256" key="2">
    <source>
        <dbReference type="ARBA" id="ARBA00022771"/>
    </source>
</evidence>
<dbReference type="InterPro" id="IPR017907">
    <property type="entry name" value="Znf_RING_CS"/>
</dbReference>
<proteinExistence type="predicted"/>
<dbReference type="PROSITE" id="PS00518">
    <property type="entry name" value="ZF_RING_1"/>
    <property type="match status" value="1"/>
</dbReference>
<dbReference type="Gene3D" id="3.30.40.10">
    <property type="entry name" value="Zinc/RING finger domain, C3HC4 (zinc finger)"/>
    <property type="match status" value="1"/>
</dbReference>
<reference evidence="5" key="1">
    <citation type="journal article" date="2020" name="Nature">
        <title>Giant virus diversity and host interactions through global metagenomics.</title>
        <authorList>
            <person name="Schulz F."/>
            <person name="Roux S."/>
            <person name="Paez-Espino D."/>
            <person name="Jungbluth S."/>
            <person name="Walsh D.A."/>
            <person name="Denef V.J."/>
            <person name="McMahon K.D."/>
            <person name="Konstantinidis K.T."/>
            <person name="Eloe-Fadrosh E.A."/>
            <person name="Kyrpides N.C."/>
            <person name="Woyke T."/>
        </authorList>
    </citation>
    <scope>NUCLEOTIDE SEQUENCE</scope>
    <source>
        <strain evidence="5">GVMAG-M-3300025699-48</strain>
    </source>
</reference>
<dbReference type="InterPro" id="IPR013083">
    <property type="entry name" value="Znf_RING/FYVE/PHD"/>
</dbReference>
<dbReference type="GO" id="GO:0004842">
    <property type="term" value="F:ubiquitin-protein transferase activity"/>
    <property type="evidence" value="ECO:0007669"/>
    <property type="project" value="TreeGrafter"/>
</dbReference>
<feature type="domain" description="RING-type" evidence="4">
    <location>
        <begin position="63"/>
        <end position="107"/>
    </location>
</feature>
<evidence type="ECO:0000256" key="3">
    <source>
        <dbReference type="ARBA" id="ARBA00022833"/>
    </source>
</evidence>